<organism evidence="1 2">
    <name type="scientific">Collichthys lucidus</name>
    <name type="common">Big head croaker</name>
    <name type="synonym">Sciaena lucida</name>
    <dbReference type="NCBI Taxonomy" id="240159"/>
    <lineage>
        <taxon>Eukaryota</taxon>
        <taxon>Metazoa</taxon>
        <taxon>Chordata</taxon>
        <taxon>Craniata</taxon>
        <taxon>Vertebrata</taxon>
        <taxon>Euteleostomi</taxon>
        <taxon>Actinopterygii</taxon>
        <taxon>Neopterygii</taxon>
        <taxon>Teleostei</taxon>
        <taxon>Neoteleostei</taxon>
        <taxon>Acanthomorphata</taxon>
        <taxon>Eupercaria</taxon>
        <taxon>Sciaenidae</taxon>
        <taxon>Collichthys</taxon>
    </lineage>
</organism>
<protein>
    <recommendedName>
        <fullName evidence="3">PiggyBac transposable element-derived protein domain-containing protein</fullName>
    </recommendedName>
</protein>
<dbReference type="STRING" id="240159.A0A4U5U044"/>
<name>A0A4U5U044_COLLU</name>
<reference evidence="1 2" key="1">
    <citation type="submission" date="2019-01" db="EMBL/GenBank/DDBJ databases">
        <title>Genome Assembly of Collichthys lucidus.</title>
        <authorList>
            <person name="Cai M."/>
            <person name="Xiao S."/>
        </authorList>
    </citation>
    <scope>NUCLEOTIDE SEQUENCE [LARGE SCALE GENOMIC DNA]</scope>
    <source>
        <strain evidence="1">JT15FE1705JMU</strain>
        <tissue evidence="1">Muscle</tissue>
    </source>
</reference>
<dbReference type="PANTHER" id="PTHR47272">
    <property type="entry name" value="DDE_TNP_1_7 DOMAIN-CONTAINING PROTEIN"/>
    <property type="match status" value="1"/>
</dbReference>
<evidence type="ECO:0000313" key="2">
    <source>
        <dbReference type="Proteomes" id="UP000298787"/>
    </source>
</evidence>
<keyword evidence="2" id="KW-1185">Reference proteome</keyword>
<dbReference type="EMBL" id="CM014079">
    <property type="protein sequence ID" value="TKS67374.1"/>
    <property type="molecule type" value="Genomic_DNA"/>
</dbReference>
<dbReference type="AlphaFoldDB" id="A0A4U5U044"/>
<accession>A0A4U5U044</accession>
<gene>
    <name evidence="1" type="ORF">D9C73_001302</name>
</gene>
<evidence type="ECO:0008006" key="3">
    <source>
        <dbReference type="Google" id="ProtNLM"/>
    </source>
</evidence>
<dbReference type="Proteomes" id="UP000298787">
    <property type="component" value="Chromosome 2"/>
</dbReference>
<evidence type="ECO:0000313" key="1">
    <source>
        <dbReference type="EMBL" id="TKS67374.1"/>
    </source>
</evidence>
<sequence>MVSYYRMSGCTKKWTLRMLMLFTDLALANSWLLYRKDLTVCGRPKKNIMQCLEFHMEVSMTFLAQHDNDNSDFSEQEDDSDTLVQRKKRPVKAVPHVLVRRRANAHLPEVWCIGRQSSLVLCTYRVLITTNSLEPASSLEGIILNPITYRLRYATEAHNLSSCDG</sequence>
<dbReference type="PANTHER" id="PTHR47272:SF2">
    <property type="entry name" value="PIGGYBAC TRANSPOSABLE ELEMENT-DERIVED PROTEIN 3-LIKE"/>
    <property type="match status" value="1"/>
</dbReference>
<proteinExistence type="predicted"/>